<sequence>MLLLFSCGTDQEEIPNVSDIDGSFNLYRIEQDIMSADTNNLQEVFLQHPAFMEIYLNNIMGFTQNQEENITGFITDSNINLLYQATQIQYGDFSSLTKDFEEAFQFYKYYFPERDVPDLYTFISEYGIQRFVFSDEDGKDALGIGLDLFLGGDYPYAQFIPNNPAFSQYLIRRFDKTHLVKRSIGALVEDILGENTGNNLLEKMIHNGKKLYILDRLLPTTPDSVIIEYTTDQMSWVEDNQVEMWAYLLKEDLFYESDINKINKLVNPSPNSPGMPNEAPGRTANYLGWKIVDAFMKRQSNYFIQDLVNEKDAQKILNESKFKPRK</sequence>
<dbReference type="InterPro" id="IPR019853">
    <property type="entry name" value="GldB-like"/>
</dbReference>
<dbReference type="Proteomes" id="UP001156666">
    <property type="component" value="Unassembled WGS sequence"/>
</dbReference>
<reference evidence="1" key="1">
    <citation type="journal article" date="2014" name="Int. J. Syst. Evol. Microbiol.">
        <title>Complete genome sequence of Corynebacterium casei LMG S-19264T (=DSM 44701T), isolated from a smear-ripened cheese.</title>
        <authorList>
            <consortium name="US DOE Joint Genome Institute (JGI-PGF)"/>
            <person name="Walter F."/>
            <person name="Albersmeier A."/>
            <person name="Kalinowski J."/>
            <person name="Ruckert C."/>
        </authorList>
    </citation>
    <scope>NUCLEOTIDE SEQUENCE</scope>
    <source>
        <strain evidence="1">NBRC 108769</strain>
    </source>
</reference>
<reference evidence="1" key="2">
    <citation type="submission" date="2023-01" db="EMBL/GenBank/DDBJ databases">
        <title>Draft genome sequence of Portibacter lacus strain NBRC 108769.</title>
        <authorList>
            <person name="Sun Q."/>
            <person name="Mori K."/>
        </authorList>
    </citation>
    <scope>NUCLEOTIDE SEQUENCE</scope>
    <source>
        <strain evidence="1">NBRC 108769</strain>
    </source>
</reference>
<name>A0AA37SPJ0_9BACT</name>
<accession>A0AA37SPJ0</accession>
<dbReference type="AlphaFoldDB" id="A0AA37SPJ0"/>
<dbReference type="EMBL" id="BSOH01000014">
    <property type="protein sequence ID" value="GLR17792.1"/>
    <property type="molecule type" value="Genomic_DNA"/>
</dbReference>
<evidence type="ECO:0008006" key="3">
    <source>
        <dbReference type="Google" id="ProtNLM"/>
    </source>
</evidence>
<dbReference type="Pfam" id="PF25594">
    <property type="entry name" value="GldB_lipo"/>
    <property type="match status" value="1"/>
</dbReference>
<evidence type="ECO:0000313" key="2">
    <source>
        <dbReference type="Proteomes" id="UP001156666"/>
    </source>
</evidence>
<proteinExistence type="predicted"/>
<evidence type="ECO:0000313" key="1">
    <source>
        <dbReference type="EMBL" id="GLR17792.1"/>
    </source>
</evidence>
<organism evidence="1 2">
    <name type="scientific">Portibacter lacus</name>
    <dbReference type="NCBI Taxonomy" id="1099794"/>
    <lineage>
        <taxon>Bacteria</taxon>
        <taxon>Pseudomonadati</taxon>
        <taxon>Bacteroidota</taxon>
        <taxon>Saprospiria</taxon>
        <taxon>Saprospirales</taxon>
        <taxon>Haliscomenobacteraceae</taxon>
        <taxon>Portibacter</taxon>
    </lineage>
</organism>
<comment type="caution">
    <text evidence="1">The sequence shown here is derived from an EMBL/GenBank/DDBJ whole genome shotgun (WGS) entry which is preliminary data.</text>
</comment>
<protein>
    <recommendedName>
        <fullName evidence="3">Gliding motility lipoprotein GldB</fullName>
    </recommendedName>
</protein>
<gene>
    <name evidence="1" type="ORF">GCM10007940_24070</name>
</gene>
<keyword evidence="2" id="KW-1185">Reference proteome</keyword>